<evidence type="ECO:0000313" key="2">
    <source>
        <dbReference type="Proteomes" id="UP000198757"/>
    </source>
</evidence>
<gene>
    <name evidence="1" type="ORF">SAMN04487894_103166</name>
</gene>
<evidence type="ECO:0000313" key="1">
    <source>
        <dbReference type="EMBL" id="SDC63231.1"/>
    </source>
</evidence>
<dbReference type="STRING" id="1285928.SAMN04487894_103166"/>
<proteinExistence type="predicted"/>
<dbReference type="OrthoDB" id="114489at2"/>
<sequence>MSDQTNIARIAAVFTALEELSNHVVFVGGATVSLYKDRPASETRVTDDVDTVVDLAGYTGFAVIEDQLRKKGFVNDYIYEWVSSHLDFSEQKRVGFIIAGLTVFINLPGNNTHAV</sequence>
<name>A0A1G6N6C1_NIADE</name>
<dbReference type="Proteomes" id="UP000198757">
    <property type="component" value="Unassembled WGS sequence"/>
</dbReference>
<accession>A0A1G6N6C1</accession>
<keyword evidence="2" id="KW-1185">Reference proteome</keyword>
<dbReference type="RefSeq" id="WP_090389345.1">
    <property type="nucleotide sequence ID" value="NZ_FMZO01000003.1"/>
</dbReference>
<protein>
    <recommendedName>
        <fullName evidence="3">Nucleotidyl transferase AbiEii toxin, Type IV TA system</fullName>
    </recommendedName>
</protein>
<organism evidence="1 2">
    <name type="scientific">Niabella drilacis (strain DSM 25811 / CCM 8410 / CCUG 62505 / LMG 26954 / E90)</name>
    <dbReference type="NCBI Taxonomy" id="1285928"/>
    <lineage>
        <taxon>Bacteria</taxon>
        <taxon>Pseudomonadati</taxon>
        <taxon>Bacteroidota</taxon>
        <taxon>Chitinophagia</taxon>
        <taxon>Chitinophagales</taxon>
        <taxon>Chitinophagaceae</taxon>
        <taxon>Niabella</taxon>
    </lineage>
</organism>
<dbReference type="AlphaFoldDB" id="A0A1G6N6C1"/>
<evidence type="ECO:0008006" key="3">
    <source>
        <dbReference type="Google" id="ProtNLM"/>
    </source>
</evidence>
<reference evidence="2" key="1">
    <citation type="submission" date="2016-10" db="EMBL/GenBank/DDBJ databases">
        <authorList>
            <person name="Varghese N."/>
            <person name="Submissions S."/>
        </authorList>
    </citation>
    <scope>NUCLEOTIDE SEQUENCE [LARGE SCALE GENOMIC DNA]</scope>
    <source>
        <strain evidence="2">DSM 25811 / CCM 8410 / LMG 26954 / E90</strain>
    </source>
</reference>
<dbReference type="EMBL" id="FMZO01000003">
    <property type="protein sequence ID" value="SDC63231.1"/>
    <property type="molecule type" value="Genomic_DNA"/>
</dbReference>